<dbReference type="InterPro" id="IPR000073">
    <property type="entry name" value="AB_hydrolase_1"/>
</dbReference>
<dbReference type="AlphaFoldDB" id="A0A8H6M5H9"/>
<dbReference type="SUPFAM" id="SSF53474">
    <property type="entry name" value="alpha/beta-Hydrolases"/>
    <property type="match status" value="1"/>
</dbReference>
<protein>
    <submittedName>
        <fullName evidence="2">Alpha/Beta hydrolase protein</fullName>
    </submittedName>
</protein>
<accession>A0A8H6M5H9</accession>
<reference evidence="2 3" key="1">
    <citation type="submission" date="2020-07" db="EMBL/GenBank/DDBJ databases">
        <title>Comparative genomics of pyrophilous fungi reveals a link between fire events and developmental genes.</title>
        <authorList>
            <consortium name="DOE Joint Genome Institute"/>
            <person name="Steindorff A.S."/>
            <person name="Carver A."/>
            <person name="Calhoun S."/>
            <person name="Stillman K."/>
            <person name="Liu H."/>
            <person name="Lipzen A."/>
            <person name="Pangilinan J."/>
            <person name="Labutti K."/>
            <person name="Bruns T.D."/>
            <person name="Grigoriev I.V."/>
        </authorList>
    </citation>
    <scope>NUCLEOTIDE SEQUENCE [LARGE SCALE GENOMIC DNA]</scope>
    <source>
        <strain evidence="2 3">CBS 144469</strain>
    </source>
</reference>
<organism evidence="2 3">
    <name type="scientific">Ephemerocybe angulata</name>
    <dbReference type="NCBI Taxonomy" id="980116"/>
    <lineage>
        <taxon>Eukaryota</taxon>
        <taxon>Fungi</taxon>
        <taxon>Dikarya</taxon>
        <taxon>Basidiomycota</taxon>
        <taxon>Agaricomycotina</taxon>
        <taxon>Agaricomycetes</taxon>
        <taxon>Agaricomycetidae</taxon>
        <taxon>Agaricales</taxon>
        <taxon>Agaricineae</taxon>
        <taxon>Psathyrellaceae</taxon>
        <taxon>Ephemerocybe</taxon>
    </lineage>
</organism>
<feature type="domain" description="AB hydrolase-1" evidence="1">
    <location>
        <begin position="184"/>
        <end position="445"/>
    </location>
</feature>
<name>A0A8H6M5H9_9AGAR</name>
<dbReference type="InterPro" id="IPR029058">
    <property type="entry name" value="AB_hydrolase_fold"/>
</dbReference>
<sequence>MYQDTVKGPRPRFPRTLVARSQEKENEDKRVEVVPFIGVEDLENGPRLVDRILCPGSAKGVVMWYAEPSESAEEQVLCRDVRPQVLPFFTVLGSVCLTTAVSNGNCFDTVLPISITANNIELKLSAPRNQQELTDIWTRATSLTSNVTAEIIGGPVTNKATYKIWTQLCVPSKPDAAKTVEFAVHGVGFDHTYWNFGGPGSKYNYVEAALKAGHAILIYDRLGTGQSDKPDGISKLQFPTELEIASELVKYLRAKPRGNQFNRVVGIGHSYGSVTLLSLVGKYGNVLDAAILTGFTAGGGLGLTAFAAVGWTIAAQQNPKRFGSLPTSYMTTEGISNSQSFFFRYGNYETAVLQAAEATKATATLGELFTGAANPALNYTNPVFMVTGDKDYPFCGGNCYQKINGTNLVDASKVVFPAVPESKFSTFIPAETGHGNNLHLSAPEAYGKIQDWIAQL</sequence>
<dbReference type="Pfam" id="PF12697">
    <property type="entry name" value="Abhydrolase_6"/>
    <property type="match status" value="1"/>
</dbReference>
<evidence type="ECO:0000313" key="3">
    <source>
        <dbReference type="Proteomes" id="UP000521943"/>
    </source>
</evidence>
<keyword evidence="3" id="KW-1185">Reference proteome</keyword>
<comment type="caution">
    <text evidence="2">The sequence shown here is derived from an EMBL/GenBank/DDBJ whole genome shotgun (WGS) entry which is preliminary data.</text>
</comment>
<dbReference type="OrthoDB" id="1743579at2759"/>
<gene>
    <name evidence="2" type="ORF">DFP72DRAFT_1171948</name>
</gene>
<keyword evidence="2" id="KW-0378">Hydrolase</keyword>
<evidence type="ECO:0000259" key="1">
    <source>
        <dbReference type="Pfam" id="PF12697"/>
    </source>
</evidence>
<dbReference type="Proteomes" id="UP000521943">
    <property type="component" value="Unassembled WGS sequence"/>
</dbReference>
<dbReference type="Gene3D" id="3.40.50.1820">
    <property type="entry name" value="alpha/beta hydrolase"/>
    <property type="match status" value="1"/>
</dbReference>
<dbReference type="EMBL" id="JACGCI010000046">
    <property type="protein sequence ID" value="KAF6752147.1"/>
    <property type="molecule type" value="Genomic_DNA"/>
</dbReference>
<dbReference type="GO" id="GO:0016787">
    <property type="term" value="F:hydrolase activity"/>
    <property type="evidence" value="ECO:0007669"/>
    <property type="project" value="UniProtKB-KW"/>
</dbReference>
<evidence type="ECO:0000313" key="2">
    <source>
        <dbReference type="EMBL" id="KAF6752147.1"/>
    </source>
</evidence>
<proteinExistence type="predicted"/>